<evidence type="ECO:0000256" key="2">
    <source>
        <dbReference type="ARBA" id="ARBA00023015"/>
    </source>
</evidence>
<dbReference type="Pfam" id="PF22381">
    <property type="entry name" value="Staph_reg_Sar_Rot"/>
    <property type="match status" value="1"/>
</dbReference>
<dbReference type="InterPro" id="IPR055166">
    <property type="entry name" value="Transc_reg_Sar_Rot_HTH"/>
</dbReference>
<dbReference type="EMBL" id="JACOOY010000009">
    <property type="protein sequence ID" value="MBC5665273.1"/>
    <property type="molecule type" value="Genomic_DNA"/>
</dbReference>
<dbReference type="InterPro" id="IPR000835">
    <property type="entry name" value="HTH_MarR-typ"/>
</dbReference>
<gene>
    <name evidence="9" type="ORF">H8S07_08275</name>
</gene>
<proteinExistence type="inferred from homology"/>
<dbReference type="Gene3D" id="1.10.10.10">
    <property type="entry name" value="Winged helix-like DNA-binding domain superfamily/Winged helix DNA-binding domain"/>
    <property type="match status" value="1"/>
</dbReference>
<dbReference type="InterPro" id="IPR036388">
    <property type="entry name" value="WH-like_DNA-bd_sf"/>
</dbReference>
<dbReference type="SUPFAM" id="SSF46785">
    <property type="entry name" value="Winged helix' DNA-binding domain"/>
    <property type="match status" value="1"/>
</dbReference>
<dbReference type="PANTHER" id="PTHR42756:SF1">
    <property type="entry name" value="TRANSCRIPTIONAL REPRESSOR OF EMRAB OPERON"/>
    <property type="match status" value="1"/>
</dbReference>
<evidence type="ECO:0000313" key="9">
    <source>
        <dbReference type="EMBL" id="MBC5665273.1"/>
    </source>
</evidence>
<evidence type="ECO:0000256" key="3">
    <source>
        <dbReference type="ARBA" id="ARBA00023125"/>
    </source>
</evidence>
<comment type="similarity">
    <text evidence="5">Belongs to the SarZ family.</text>
</comment>
<dbReference type="Proteomes" id="UP000647235">
    <property type="component" value="Unassembled WGS sequence"/>
</dbReference>
<dbReference type="PRINTS" id="PR00598">
    <property type="entry name" value="HTHMARR"/>
</dbReference>
<protein>
    <recommendedName>
        <fullName evidence="6">HTH-type transcriptional regulator SarZ</fullName>
    </recommendedName>
    <alternativeName>
        <fullName evidence="7">Staphylococcal accessory regulator Z</fullName>
    </alternativeName>
</protein>
<organism evidence="9 10">
    <name type="scientific">Dorea hominis</name>
    <dbReference type="NCBI Taxonomy" id="2763040"/>
    <lineage>
        <taxon>Bacteria</taxon>
        <taxon>Bacillati</taxon>
        <taxon>Bacillota</taxon>
        <taxon>Clostridia</taxon>
        <taxon>Lachnospirales</taxon>
        <taxon>Lachnospiraceae</taxon>
        <taxon>Dorea</taxon>
    </lineage>
</organism>
<dbReference type="InterPro" id="IPR036390">
    <property type="entry name" value="WH_DNA-bd_sf"/>
</dbReference>
<comment type="caution">
    <text evidence="9">The sequence shown here is derived from an EMBL/GenBank/DDBJ whole genome shotgun (WGS) entry which is preliminary data.</text>
</comment>
<evidence type="ECO:0000256" key="1">
    <source>
        <dbReference type="ARBA" id="ARBA00004496"/>
    </source>
</evidence>
<evidence type="ECO:0000259" key="8">
    <source>
        <dbReference type="PROSITE" id="PS50995"/>
    </source>
</evidence>
<evidence type="ECO:0000256" key="7">
    <source>
        <dbReference type="ARBA" id="ARBA00047207"/>
    </source>
</evidence>
<keyword evidence="2" id="KW-0805">Transcription regulation</keyword>
<reference evidence="9 10" key="1">
    <citation type="submission" date="2020-08" db="EMBL/GenBank/DDBJ databases">
        <title>Genome public.</title>
        <authorList>
            <person name="Liu C."/>
            <person name="Sun Q."/>
        </authorList>
    </citation>
    <scope>NUCLEOTIDE SEQUENCE [LARGE SCALE GENOMIC DNA]</scope>
    <source>
        <strain evidence="9 10">NSJ-36</strain>
    </source>
</reference>
<evidence type="ECO:0000313" key="10">
    <source>
        <dbReference type="Proteomes" id="UP000647235"/>
    </source>
</evidence>
<accession>A0ABR7EV89</accession>
<dbReference type="RefSeq" id="WP_021859721.1">
    <property type="nucleotide sequence ID" value="NZ_JACOOY010000009.1"/>
</dbReference>
<name>A0ABR7EV89_9FIRM</name>
<dbReference type="PROSITE" id="PS50995">
    <property type="entry name" value="HTH_MARR_2"/>
    <property type="match status" value="1"/>
</dbReference>
<dbReference type="PANTHER" id="PTHR42756">
    <property type="entry name" value="TRANSCRIPTIONAL REGULATOR, MARR"/>
    <property type="match status" value="1"/>
</dbReference>
<keyword evidence="10" id="KW-1185">Reference proteome</keyword>
<comment type="subcellular location">
    <subcellularLocation>
        <location evidence="1">Cytoplasm</location>
    </subcellularLocation>
</comment>
<sequence length="152" mass="17512">MEDAYKVINDTLVSLINEIWRLEEKAIITEEFKDISNNDMHVIEAIGLGEGGNMSSIARKLNVTVGTLTTAMNSLVNKKYVTRQRSEKDRRVVFVKLTERGERAYHHHADYHRQMTEAILDKLDEKELPVLIKTLDALSEFFNGYSEEPENK</sequence>
<feature type="domain" description="HTH marR-type" evidence="8">
    <location>
        <begin position="1"/>
        <end position="140"/>
    </location>
</feature>
<keyword evidence="3" id="KW-0238">DNA-binding</keyword>
<evidence type="ECO:0000256" key="4">
    <source>
        <dbReference type="ARBA" id="ARBA00023163"/>
    </source>
</evidence>
<keyword evidence="4" id="KW-0804">Transcription</keyword>
<evidence type="ECO:0000256" key="6">
    <source>
        <dbReference type="ARBA" id="ARBA00047188"/>
    </source>
</evidence>
<evidence type="ECO:0000256" key="5">
    <source>
        <dbReference type="ARBA" id="ARBA00046337"/>
    </source>
</evidence>
<dbReference type="SMART" id="SM00347">
    <property type="entry name" value="HTH_MARR"/>
    <property type="match status" value="1"/>
</dbReference>